<dbReference type="InterPro" id="IPR003347">
    <property type="entry name" value="JmjC_dom"/>
</dbReference>
<proteinExistence type="predicted"/>
<accession>A0A8T1WJC0</accession>
<dbReference type="InterPro" id="IPR041667">
    <property type="entry name" value="Cupin_8"/>
</dbReference>
<name>A0A8T1WJC0_9STRA</name>
<protein>
    <recommendedName>
        <fullName evidence="1">JmjC domain-containing protein</fullName>
    </recommendedName>
</protein>
<dbReference type="Proteomes" id="UP000694044">
    <property type="component" value="Unassembled WGS sequence"/>
</dbReference>
<keyword evidence="3" id="KW-1185">Reference proteome</keyword>
<evidence type="ECO:0000259" key="1">
    <source>
        <dbReference type="PROSITE" id="PS51184"/>
    </source>
</evidence>
<sequence>MAHDPVRLKDFATQCVEPTQLPQFTPESVHLLESYASHRDTLVEIACKERSGGCYYGNEKARQSVELKFGDFVDYYQATFNKRLHWLQTVDDLEFYLAQCPIAVLKPDATCSKASLPAIMDDFRLPTCLQDKPVTQVNLWMTVRPGRTTLHYDAYQNILVVLYGRKTVTLYPPSDTAKLYPFPVHTKSVNHSQVNIVQPDVEKHKRFPEASAQTFDVTAGDALVIPEGWWHQVDSAEFTIAVNYWWDGAREQLVADKRMVPYYARVMLEELVKQQCESRLVSLRSSSGECEDASSAVEAIFAASDQDGRERVMMPLESNAFVKTQRLLATNHAEYWRKLLANASVDLVAVLTKCWESEDLEPDFLSVLFGALGDEEEAIKEQLVTKVALFRQDCAAHMYRSLFG</sequence>
<dbReference type="PANTHER" id="PTHR12461:SF102">
    <property type="entry name" value="LYSINE-SPECIFIC DEMETHYLASE JMJ31"/>
    <property type="match status" value="1"/>
</dbReference>
<dbReference type="Pfam" id="PF13621">
    <property type="entry name" value="Cupin_8"/>
    <property type="match status" value="1"/>
</dbReference>
<organism evidence="2 3">
    <name type="scientific">Phytophthora pseudosyringae</name>
    <dbReference type="NCBI Taxonomy" id="221518"/>
    <lineage>
        <taxon>Eukaryota</taxon>
        <taxon>Sar</taxon>
        <taxon>Stramenopiles</taxon>
        <taxon>Oomycota</taxon>
        <taxon>Peronosporomycetes</taxon>
        <taxon>Peronosporales</taxon>
        <taxon>Peronosporaceae</taxon>
        <taxon>Phytophthora</taxon>
    </lineage>
</organism>
<dbReference type="PROSITE" id="PS51184">
    <property type="entry name" value="JMJC"/>
    <property type="match status" value="1"/>
</dbReference>
<reference evidence="2" key="1">
    <citation type="submission" date="2021-02" db="EMBL/GenBank/DDBJ databases">
        <authorList>
            <person name="Palmer J.M."/>
        </authorList>
    </citation>
    <scope>NUCLEOTIDE SEQUENCE</scope>
    <source>
        <strain evidence="2">SCRP734</strain>
    </source>
</reference>
<dbReference type="EMBL" id="JAGDFM010000010">
    <property type="protein sequence ID" value="KAG7392484.1"/>
    <property type="molecule type" value="Genomic_DNA"/>
</dbReference>
<evidence type="ECO:0000313" key="2">
    <source>
        <dbReference type="EMBL" id="KAG7392484.1"/>
    </source>
</evidence>
<evidence type="ECO:0000313" key="3">
    <source>
        <dbReference type="Proteomes" id="UP000694044"/>
    </source>
</evidence>
<gene>
    <name evidence="2" type="ORF">PHYPSEUDO_000172</name>
</gene>
<feature type="domain" description="JmjC" evidence="1">
    <location>
        <begin position="114"/>
        <end position="263"/>
    </location>
</feature>
<dbReference type="AlphaFoldDB" id="A0A8T1WJC0"/>
<dbReference type="SMART" id="SM00558">
    <property type="entry name" value="JmjC"/>
    <property type="match status" value="1"/>
</dbReference>
<dbReference type="OrthoDB" id="415358at2759"/>
<dbReference type="PANTHER" id="PTHR12461">
    <property type="entry name" value="HYPOXIA-INDUCIBLE FACTOR 1 ALPHA INHIBITOR-RELATED"/>
    <property type="match status" value="1"/>
</dbReference>
<comment type="caution">
    <text evidence="2">The sequence shown here is derived from an EMBL/GenBank/DDBJ whole genome shotgun (WGS) entry which is preliminary data.</text>
</comment>